<keyword evidence="2" id="KW-0489">Methyltransferase</keyword>
<dbReference type="InterPro" id="IPR029063">
    <property type="entry name" value="SAM-dependent_MTases_sf"/>
</dbReference>
<dbReference type="GO" id="GO:0032259">
    <property type="term" value="P:methylation"/>
    <property type="evidence" value="ECO:0007669"/>
    <property type="project" value="UniProtKB-KW"/>
</dbReference>
<dbReference type="EMBL" id="FWZX01000029">
    <property type="protein sequence ID" value="SMF69830.1"/>
    <property type="molecule type" value="Genomic_DNA"/>
</dbReference>
<dbReference type="InterPro" id="IPR006342">
    <property type="entry name" value="FkbM_mtfrase"/>
</dbReference>
<dbReference type="RefSeq" id="WP_085125523.1">
    <property type="nucleotide sequence ID" value="NZ_FWZX01000029.1"/>
</dbReference>
<accession>A0A1Y6CJE5</accession>
<reference evidence="2 3" key="1">
    <citation type="submission" date="2017-04" db="EMBL/GenBank/DDBJ databases">
        <authorList>
            <person name="Afonso C.L."/>
            <person name="Miller P.J."/>
            <person name="Scott M.A."/>
            <person name="Spackman E."/>
            <person name="Goraichik I."/>
            <person name="Dimitrov K.M."/>
            <person name="Suarez D.L."/>
            <person name="Swayne D.E."/>
        </authorList>
    </citation>
    <scope>NUCLEOTIDE SEQUENCE [LARGE SCALE GENOMIC DNA]</scope>
    <source>
        <strain evidence="2 3">USBA 355</strain>
    </source>
</reference>
<dbReference type="Proteomes" id="UP000192917">
    <property type="component" value="Unassembled WGS sequence"/>
</dbReference>
<dbReference type="Pfam" id="PF05050">
    <property type="entry name" value="Methyltransf_21"/>
    <property type="match status" value="1"/>
</dbReference>
<keyword evidence="3" id="KW-1185">Reference proteome</keyword>
<gene>
    <name evidence="2" type="ORF">SAMN05428998_12923</name>
</gene>
<organism evidence="2 3">
    <name type="scientific">Tistlia consotensis USBA 355</name>
    <dbReference type="NCBI Taxonomy" id="560819"/>
    <lineage>
        <taxon>Bacteria</taxon>
        <taxon>Pseudomonadati</taxon>
        <taxon>Pseudomonadota</taxon>
        <taxon>Alphaproteobacteria</taxon>
        <taxon>Rhodospirillales</taxon>
        <taxon>Rhodovibrionaceae</taxon>
        <taxon>Tistlia</taxon>
    </lineage>
</organism>
<evidence type="ECO:0000313" key="3">
    <source>
        <dbReference type="Proteomes" id="UP000192917"/>
    </source>
</evidence>
<dbReference type="STRING" id="560819.SAMN05428998_12923"/>
<dbReference type="GO" id="GO:0008168">
    <property type="term" value="F:methyltransferase activity"/>
    <property type="evidence" value="ECO:0007669"/>
    <property type="project" value="UniProtKB-KW"/>
</dbReference>
<feature type="domain" description="Methyltransferase FkbM" evidence="1">
    <location>
        <begin position="92"/>
        <end position="225"/>
    </location>
</feature>
<dbReference type="Gene3D" id="3.40.50.150">
    <property type="entry name" value="Vaccinia Virus protein VP39"/>
    <property type="match status" value="1"/>
</dbReference>
<name>A0A1Y6CJE5_9PROT</name>
<evidence type="ECO:0000313" key="2">
    <source>
        <dbReference type="EMBL" id="SMF69830.1"/>
    </source>
</evidence>
<protein>
    <submittedName>
        <fullName evidence="2">Methyltransferase, FkbM family</fullName>
    </submittedName>
</protein>
<proteinExistence type="predicted"/>
<dbReference type="NCBIfam" id="TIGR01444">
    <property type="entry name" value="fkbM_fam"/>
    <property type="match status" value="1"/>
</dbReference>
<evidence type="ECO:0000259" key="1">
    <source>
        <dbReference type="Pfam" id="PF05050"/>
    </source>
</evidence>
<dbReference type="SUPFAM" id="SSF53335">
    <property type="entry name" value="S-adenosyl-L-methionine-dependent methyltransferases"/>
    <property type="match status" value="1"/>
</dbReference>
<keyword evidence="2" id="KW-0808">Transferase</keyword>
<dbReference type="AlphaFoldDB" id="A0A1Y6CJE5"/>
<sequence length="256" mass="28973">MPTSLGRLLGTVAWRELVAHARAAITHPHLLAALIRRSPAPLVERYYAWKDSGRILRARAPAGKVLFVDGGGHLGGGFRFFSSYFPPGRVEYDVFEPNPNCIEPLRRKLAGFDRAIVRLHPAALSTRSGSLRLFGITEREGGPLSTGASVNRHQHSVFYDADAGEALEVPAIDFCDYIRSSGERYDTIVVKLDVEGAENDLLEGLIERDLLRYIDTLYVEFHSFFLKNPRRRAERLRETRLIRHLKDSGTHFRVWH</sequence>